<evidence type="ECO:0000313" key="3">
    <source>
        <dbReference type="Proteomes" id="UP000256512"/>
    </source>
</evidence>
<comment type="caution">
    <text evidence="2">The sequence shown here is derived from an EMBL/GenBank/DDBJ whole genome shotgun (WGS) entry which is preliminary data.</text>
</comment>
<organism evidence="2 3">
    <name type="scientific">Chryseobacterium piscium</name>
    <dbReference type="NCBI Taxonomy" id="333702"/>
    <lineage>
        <taxon>Bacteria</taxon>
        <taxon>Pseudomonadati</taxon>
        <taxon>Bacteroidota</taxon>
        <taxon>Flavobacteriia</taxon>
        <taxon>Flavobacteriales</taxon>
        <taxon>Weeksellaceae</taxon>
        <taxon>Chryseobacterium group</taxon>
        <taxon>Chryseobacterium</taxon>
    </lineage>
</organism>
<dbReference type="EMBL" id="QNVS01000005">
    <property type="protein sequence ID" value="REC56588.1"/>
    <property type="molecule type" value="Genomic_DNA"/>
</dbReference>
<evidence type="ECO:0000256" key="1">
    <source>
        <dbReference type="SAM" id="Phobius"/>
    </source>
</evidence>
<feature type="transmembrane region" description="Helical" evidence="1">
    <location>
        <begin position="84"/>
        <end position="104"/>
    </location>
</feature>
<keyword evidence="3" id="KW-1185">Reference proteome</keyword>
<evidence type="ECO:0000313" key="2">
    <source>
        <dbReference type="EMBL" id="REC56588.1"/>
    </source>
</evidence>
<keyword evidence="1" id="KW-1133">Transmembrane helix</keyword>
<feature type="transmembrane region" description="Helical" evidence="1">
    <location>
        <begin position="220"/>
        <end position="242"/>
    </location>
</feature>
<keyword evidence="1" id="KW-0812">Transmembrane</keyword>
<evidence type="ECO:0008006" key="4">
    <source>
        <dbReference type="Google" id="ProtNLM"/>
    </source>
</evidence>
<feature type="transmembrane region" description="Helical" evidence="1">
    <location>
        <begin position="194"/>
        <end position="214"/>
    </location>
</feature>
<name>A0A3D9BSW1_9FLAO</name>
<protein>
    <recommendedName>
        <fullName evidence="4">DoxX family protein</fullName>
    </recommendedName>
</protein>
<proteinExistence type="predicted"/>
<feature type="transmembrane region" description="Helical" evidence="1">
    <location>
        <begin position="263"/>
        <end position="282"/>
    </location>
</feature>
<accession>A0A3D9BSW1</accession>
<reference evidence="2 3" key="1">
    <citation type="journal article" date="2006" name="Int. J. Syst. Evol. Microbiol.">
        <title>Chryseobacterium piscium sp. nov., isolated from fish of the South Atlantic Ocean off South Africa.</title>
        <authorList>
            <person name="de Beer H."/>
            <person name="Hugo C.J."/>
            <person name="Jooste P.J."/>
            <person name="Vancanneyt M."/>
            <person name="Coenye T."/>
            <person name="Vandamme P."/>
        </authorList>
    </citation>
    <scope>NUCLEOTIDE SEQUENCE [LARGE SCALE GENOMIC DNA]</scope>
    <source>
        <strain evidence="2 3">CCUG 51923</strain>
    </source>
</reference>
<keyword evidence="1" id="KW-0472">Membrane</keyword>
<feature type="transmembrane region" description="Helical" evidence="1">
    <location>
        <begin position="111"/>
        <end position="133"/>
    </location>
</feature>
<feature type="transmembrane region" description="Helical" evidence="1">
    <location>
        <begin position="171"/>
        <end position="189"/>
    </location>
</feature>
<sequence length="398" mass="46996">MRLFLFIEKIVKSISVKFKSIFFRKVTVFCGVFFLQFILFFPLSFLNDFQLKITDFIFGDITGFILEFFFNKKNNRVDYSSDSYSMLVLIIILLLTSTIFSFIIKKKWTKHFLLITEYVCVIYISIILIKYGIDKIFKAQFPTPEPNILFTRFGNLDKDILFWSTIGTSKIYNIIIGSIELFSGALLLFKRSRFLGSLLAIISFSQILIINISFDISVKLFSLILLLMSLFLVRKSEWRLILKIIRIPKKTFFDQTSFLPYKTFFKILILGTVFIKIGIPYFNNDFDAENKDNSFNLMGAYQVTSSESPYQYLFFHKDQYLILMERSSEKMTSFHYDISFDDHIILEDDQHHISKHLLMKNEKDSTIIFSFDHQMIHAKPIQYKKMNALQDRSHFLVD</sequence>
<dbReference type="Proteomes" id="UP000256512">
    <property type="component" value="Unassembled WGS sequence"/>
</dbReference>
<gene>
    <name evidence="2" type="ORF">DRF62_03265</name>
</gene>
<feature type="transmembrane region" description="Helical" evidence="1">
    <location>
        <begin position="21"/>
        <end position="41"/>
    </location>
</feature>
<dbReference type="AlphaFoldDB" id="A0A3D9BSW1"/>